<evidence type="ECO:0000259" key="8">
    <source>
        <dbReference type="PROSITE" id="PS50928"/>
    </source>
</evidence>
<feature type="domain" description="ABC transmembrane type-1" evidence="8">
    <location>
        <begin position="112"/>
        <end position="321"/>
    </location>
</feature>
<dbReference type="AlphaFoldDB" id="A0A917S6B0"/>
<keyword evidence="6 7" id="KW-0472">Membrane</keyword>
<feature type="transmembrane region" description="Helical" evidence="7">
    <location>
        <begin position="193"/>
        <end position="211"/>
    </location>
</feature>
<dbReference type="InterPro" id="IPR035906">
    <property type="entry name" value="MetI-like_sf"/>
</dbReference>
<dbReference type="PROSITE" id="PS50928">
    <property type="entry name" value="ABC_TM1"/>
    <property type="match status" value="1"/>
</dbReference>
<keyword evidence="2 7" id="KW-0813">Transport</keyword>
<dbReference type="EMBL" id="BMMZ01000003">
    <property type="protein sequence ID" value="GGL59121.1"/>
    <property type="molecule type" value="Genomic_DNA"/>
</dbReference>
<dbReference type="InterPro" id="IPR045621">
    <property type="entry name" value="BPD_transp_1_N"/>
</dbReference>
<comment type="subcellular location">
    <subcellularLocation>
        <location evidence="1 7">Cell membrane</location>
        <topology evidence="1 7">Multi-pass membrane protein</topology>
    </subcellularLocation>
</comment>
<evidence type="ECO:0000313" key="9">
    <source>
        <dbReference type="EMBL" id="GGL59121.1"/>
    </source>
</evidence>
<keyword evidence="5 7" id="KW-1133">Transmembrane helix</keyword>
<dbReference type="Pfam" id="PF00528">
    <property type="entry name" value="BPD_transp_1"/>
    <property type="match status" value="1"/>
</dbReference>
<dbReference type="RefSeq" id="WP_188894750.1">
    <property type="nucleotide sequence ID" value="NZ_BMMZ01000003.1"/>
</dbReference>
<protein>
    <submittedName>
        <fullName evidence="9">ABC transporter permease</fullName>
    </submittedName>
</protein>
<dbReference type="GO" id="GO:0055085">
    <property type="term" value="P:transmembrane transport"/>
    <property type="evidence" value="ECO:0007669"/>
    <property type="project" value="InterPro"/>
</dbReference>
<dbReference type="SUPFAM" id="SSF161098">
    <property type="entry name" value="MetI-like"/>
    <property type="match status" value="1"/>
</dbReference>
<name>A0A917S6B0_9ACTN</name>
<proteinExistence type="inferred from homology"/>
<dbReference type="InterPro" id="IPR000515">
    <property type="entry name" value="MetI-like"/>
</dbReference>
<evidence type="ECO:0000256" key="1">
    <source>
        <dbReference type="ARBA" id="ARBA00004651"/>
    </source>
</evidence>
<reference evidence="9" key="2">
    <citation type="submission" date="2020-09" db="EMBL/GenBank/DDBJ databases">
        <authorList>
            <person name="Sun Q."/>
            <person name="Zhou Y."/>
        </authorList>
    </citation>
    <scope>NUCLEOTIDE SEQUENCE</scope>
    <source>
        <strain evidence="9">CGMCC 4.7306</strain>
    </source>
</reference>
<reference evidence="9" key="1">
    <citation type="journal article" date="2014" name="Int. J. Syst. Evol. Microbiol.">
        <title>Complete genome sequence of Corynebacterium casei LMG S-19264T (=DSM 44701T), isolated from a smear-ripened cheese.</title>
        <authorList>
            <consortium name="US DOE Joint Genome Institute (JGI-PGF)"/>
            <person name="Walter F."/>
            <person name="Albersmeier A."/>
            <person name="Kalinowski J."/>
            <person name="Ruckert C."/>
        </authorList>
    </citation>
    <scope>NUCLEOTIDE SEQUENCE</scope>
    <source>
        <strain evidence="9">CGMCC 4.7306</strain>
    </source>
</reference>
<dbReference type="Proteomes" id="UP000613840">
    <property type="component" value="Unassembled WGS sequence"/>
</dbReference>
<feature type="transmembrane region" description="Helical" evidence="7">
    <location>
        <begin position="256"/>
        <end position="278"/>
    </location>
</feature>
<dbReference type="Gene3D" id="1.10.3720.10">
    <property type="entry name" value="MetI-like"/>
    <property type="match status" value="1"/>
</dbReference>
<gene>
    <name evidence="9" type="ORF">GCM10011575_17030</name>
</gene>
<dbReference type="PANTHER" id="PTHR30465">
    <property type="entry name" value="INNER MEMBRANE ABC TRANSPORTER"/>
    <property type="match status" value="1"/>
</dbReference>
<evidence type="ECO:0000256" key="5">
    <source>
        <dbReference type="ARBA" id="ARBA00022989"/>
    </source>
</evidence>
<comment type="similarity">
    <text evidence="7">Belongs to the binding-protein-dependent transport system permease family.</text>
</comment>
<feature type="transmembrane region" description="Helical" evidence="7">
    <location>
        <begin position="12"/>
        <end position="32"/>
    </location>
</feature>
<keyword evidence="10" id="KW-1185">Reference proteome</keyword>
<evidence type="ECO:0000256" key="2">
    <source>
        <dbReference type="ARBA" id="ARBA00022448"/>
    </source>
</evidence>
<comment type="caution">
    <text evidence="9">The sequence shown here is derived from an EMBL/GenBank/DDBJ whole genome shotgun (WGS) entry which is preliminary data.</text>
</comment>
<feature type="transmembrane region" description="Helical" evidence="7">
    <location>
        <begin position="151"/>
        <end position="173"/>
    </location>
</feature>
<dbReference type="CDD" id="cd06261">
    <property type="entry name" value="TM_PBP2"/>
    <property type="match status" value="1"/>
</dbReference>
<keyword evidence="4 7" id="KW-0812">Transmembrane</keyword>
<keyword evidence="3" id="KW-1003">Cell membrane</keyword>
<sequence length="333" mass="35869">MTLLPYLSKRFLASVITLLAVIFLTFAVFFWLTPDPAANICGQTCTPDQIHAIREQLGLNQPFLKQFWAFLAGIFAGRAYGAGATAVQCSAPCIGFSFQSGTNVLTTIISRLPVTISLAAGAAVLWLLVGISGGMISAVKKGTWWDRGAMMVSLGGISLPNYFVALVLQYLLVVKLKLLPFPTLVPFSENPSGWFKAYLMPWIVLALMYAATYARLIRANMLDTMGENFMRTARAKGLAPAPILFRHALRPSLTPVVSLFGVEFATLLGGALITETVFGLSGVGKLAYDAIQSNDQPVIMGVTLVAAFAVIIANLLVDLAYSVLDPRVRVASR</sequence>
<dbReference type="Pfam" id="PF19300">
    <property type="entry name" value="BPD_transp_1_N"/>
    <property type="match status" value="1"/>
</dbReference>
<evidence type="ECO:0000256" key="6">
    <source>
        <dbReference type="ARBA" id="ARBA00023136"/>
    </source>
</evidence>
<dbReference type="PANTHER" id="PTHR30465:SF0">
    <property type="entry name" value="OLIGOPEPTIDE TRANSPORT SYSTEM PERMEASE PROTEIN APPB"/>
    <property type="match status" value="1"/>
</dbReference>
<evidence type="ECO:0000256" key="3">
    <source>
        <dbReference type="ARBA" id="ARBA00022475"/>
    </source>
</evidence>
<evidence type="ECO:0000313" key="10">
    <source>
        <dbReference type="Proteomes" id="UP000613840"/>
    </source>
</evidence>
<feature type="transmembrane region" description="Helical" evidence="7">
    <location>
        <begin position="116"/>
        <end position="139"/>
    </location>
</feature>
<accession>A0A917S6B0</accession>
<evidence type="ECO:0000256" key="7">
    <source>
        <dbReference type="RuleBase" id="RU363032"/>
    </source>
</evidence>
<organism evidence="9 10">
    <name type="scientific">Microlunatus endophyticus</name>
    <dbReference type="NCBI Taxonomy" id="1716077"/>
    <lineage>
        <taxon>Bacteria</taxon>
        <taxon>Bacillati</taxon>
        <taxon>Actinomycetota</taxon>
        <taxon>Actinomycetes</taxon>
        <taxon>Propionibacteriales</taxon>
        <taxon>Propionibacteriaceae</taxon>
        <taxon>Microlunatus</taxon>
    </lineage>
</organism>
<dbReference type="GO" id="GO:0005886">
    <property type="term" value="C:plasma membrane"/>
    <property type="evidence" value="ECO:0007669"/>
    <property type="project" value="UniProtKB-SubCell"/>
</dbReference>
<feature type="transmembrane region" description="Helical" evidence="7">
    <location>
        <begin position="298"/>
        <end position="324"/>
    </location>
</feature>
<evidence type="ECO:0000256" key="4">
    <source>
        <dbReference type="ARBA" id="ARBA00022692"/>
    </source>
</evidence>